<protein>
    <submittedName>
        <fullName evidence="2">Polymerase</fullName>
    </submittedName>
</protein>
<keyword evidence="3" id="KW-1185">Reference proteome</keyword>
<comment type="caution">
    <text evidence="2">The sequence shown here is derived from an EMBL/GenBank/DDBJ whole genome shotgun (WGS) entry which is preliminary data.</text>
</comment>
<name>A0A0P9D8X2_9CHLR</name>
<feature type="transmembrane region" description="Helical" evidence="1">
    <location>
        <begin position="37"/>
        <end position="53"/>
    </location>
</feature>
<keyword evidence="1" id="KW-0472">Membrane</keyword>
<reference evidence="2 3" key="1">
    <citation type="submission" date="2015-09" db="EMBL/GenBank/DDBJ databases">
        <title>Draft genome sequence of Kouleothrix aurantiaca JCM 19913.</title>
        <authorList>
            <person name="Hemp J."/>
        </authorList>
    </citation>
    <scope>NUCLEOTIDE SEQUENCE [LARGE SCALE GENOMIC DNA]</scope>
    <source>
        <strain evidence="2 3">COM-B</strain>
    </source>
</reference>
<feature type="transmembrane region" description="Helical" evidence="1">
    <location>
        <begin position="115"/>
        <end position="133"/>
    </location>
</feature>
<dbReference type="Proteomes" id="UP000050509">
    <property type="component" value="Unassembled WGS sequence"/>
</dbReference>
<evidence type="ECO:0000256" key="1">
    <source>
        <dbReference type="SAM" id="Phobius"/>
    </source>
</evidence>
<feature type="transmembrane region" description="Helical" evidence="1">
    <location>
        <begin position="174"/>
        <end position="192"/>
    </location>
</feature>
<sequence length="246" mass="25809">MSRAFERSALARNALVAGVAVLLGLAGGAAVAFAPPWIAFAALLALVPVYLVLRSTDVGLASSVLVATILPFGTLPFKAGVTPNFLELALLALLAIWLLRLLINPDQSLELTPIGLPLIGFLGVTLFSFILGSNASPDSLTLHNYFKFLLAVLFFFSVVNCVRTPVQANWLMRALLIGGALSALIGLLLFAMPDALAERILVALGPIGYPTSGRVLRYVADDPSGVERAIGLAVDPNSFGGMLALV</sequence>
<dbReference type="PANTHER" id="PTHR37422:SF13">
    <property type="entry name" value="LIPOPOLYSACCHARIDE BIOSYNTHESIS PROTEIN PA4999-RELATED"/>
    <property type="match status" value="1"/>
</dbReference>
<dbReference type="PANTHER" id="PTHR37422">
    <property type="entry name" value="TEICHURONIC ACID BIOSYNTHESIS PROTEIN TUAE"/>
    <property type="match status" value="1"/>
</dbReference>
<dbReference type="EMBL" id="LJCR01000093">
    <property type="protein sequence ID" value="KPV54215.1"/>
    <property type="molecule type" value="Genomic_DNA"/>
</dbReference>
<keyword evidence="1" id="KW-1133">Transmembrane helix</keyword>
<proteinExistence type="predicted"/>
<feature type="transmembrane region" description="Helical" evidence="1">
    <location>
        <begin position="60"/>
        <end position="79"/>
    </location>
</feature>
<evidence type="ECO:0000313" key="2">
    <source>
        <dbReference type="EMBL" id="KPV54215.1"/>
    </source>
</evidence>
<evidence type="ECO:0000313" key="3">
    <source>
        <dbReference type="Proteomes" id="UP000050509"/>
    </source>
</evidence>
<gene>
    <name evidence="2" type="ORF">SE17_05165</name>
</gene>
<feature type="transmembrane region" description="Helical" evidence="1">
    <location>
        <begin position="145"/>
        <end position="162"/>
    </location>
</feature>
<dbReference type="PATRIC" id="fig|186479.3.peg.10856"/>
<organism evidence="2 3">
    <name type="scientific">Kouleothrix aurantiaca</name>
    <dbReference type="NCBI Taxonomy" id="186479"/>
    <lineage>
        <taxon>Bacteria</taxon>
        <taxon>Bacillati</taxon>
        <taxon>Chloroflexota</taxon>
        <taxon>Chloroflexia</taxon>
        <taxon>Chloroflexales</taxon>
        <taxon>Roseiflexineae</taxon>
        <taxon>Roseiflexaceae</taxon>
        <taxon>Kouleothrix</taxon>
    </lineage>
</organism>
<dbReference type="InterPro" id="IPR051533">
    <property type="entry name" value="WaaL-like"/>
</dbReference>
<keyword evidence="1" id="KW-0812">Transmembrane</keyword>
<feature type="transmembrane region" description="Helical" evidence="1">
    <location>
        <begin position="85"/>
        <end position="103"/>
    </location>
</feature>
<feature type="non-terminal residue" evidence="2">
    <location>
        <position position="246"/>
    </location>
</feature>
<dbReference type="AlphaFoldDB" id="A0A0P9D8X2"/>
<feature type="transmembrane region" description="Helical" evidence="1">
    <location>
        <begin position="12"/>
        <end position="31"/>
    </location>
</feature>
<accession>A0A0P9D8X2</accession>